<organism evidence="6 7">
    <name type="scientific">Candidatus Ordinivivax streblomastigis</name>
    <dbReference type="NCBI Taxonomy" id="2540710"/>
    <lineage>
        <taxon>Bacteria</taxon>
        <taxon>Pseudomonadati</taxon>
        <taxon>Bacteroidota</taxon>
        <taxon>Bacteroidia</taxon>
        <taxon>Bacteroidales</taxon>
        <taxon>Candidatus Ordinivivax</taxon>
    </lineage>
</organism>
<dbReference type="EC" id="3.2.1.3" evidence="6"/>
<dbReference type="GO" id="GO:0004339">
    <property type="term" value="F:glucan 1,4-alpha-glucosidase activity"/>
    <property type="evidence" value="ECO:0007669"/>
    <property type="project" value="UniProtKB-EC"/>
</dbReference>
<feature type="chain" id="PRO_5024353862" evidence="4">
    <location>
        <begin position="21"/>
        <end position="112"/>
    </location>
</feature>
<dbReference type="PANTHER" id="PTHR35803">
    <property type="entry name" value="GLUCAN 1,4-ALPHA-GLUCOSIDASE SUSB-RELATED"/>
    <property type="match status" value="1"/>
</dbReference>
<keyword evidence="6" id="KW-0378">Hydrolase</keyword>
<keyword evidence="4" id="KW-0732">Signal</keyword>
<protein>
    <submittedName>
        <fullName evidence="6">4-alpha-glucosidase SusB</fullName>
        <ecNumber evidence="6">3.2.1.3</ecNumber>
    </submittedName>
</protein>
<dbReference type="InterPro" id="IPR014718">
    <property type="entry name" value="GH-type_carb-bd"/>
</dbReference>
<evidence type="ECO:0000256" key="2">
    <source>
        <dbReference type="ARBA" id="ARBA00011245"/>
    </source>
</evidence>
<dbReference type="InterPro" id="IPR029486">
    <property type="entry name" value="GH97_N"/>
</dbReference>
<evidence type="ECO:0000256" key="3">
    <source>
        <dbReference type="ARBA" id="ARBA00022837"/>
    </source>
</evidence>
<evidence type="ECO:0000313" key="7">
    <source>
        <dbReference type="Proteomes" id="UP000324575"/>
    </source>
</evidence>
<dbReference type="EMBL" id="SNRX01000021">
    <property type="protein sequence ID" value="KAA6301352.1"/>
    <property type="molecule type" value="Genomic_DNA"/>
</dbReference>
<dbReference type="Pfam" id="PF14508">
    <property type="entry name" value="GH97_N"/>
    <property type="match status" value="1"/>
</dbReference>
<proteinExistence type="predicted"/>
<feature type="signal peptide" evidence="4">
    <location>
        <begin position="1"/>
        <end position="20"/>
    </location>
</feature>
<comment type="subunit">
    <text evidence="2">Monomer.</text>
</comment>
<evidence type="ECO:0000313" key="6">
    <source>
        <dbReference type="EMBL" id="KAA6301352.1"/>
    </source>
</evidence>
<keyword evidence="6" id="KW-0326">Glycosidase</keyword>
<dbReference type="PROSITE" id="PS51257">
    <property type="entry name" value="PROKAR_LIPOPROTEIN"/>
    <property type="match status" value="1"/>
</dbReference>
<dbReference type="PANTHER" id="PTHR35803:SF1">
    <property type="entry name" value="GLUCAN 1,4-ALPHA-GLUCOSIDASE SUSB"/>
    <property type="match status" value="1"/>
</dbReference>
<comment type="caution">
    <text evidence="6">The sequence shown here is derived from an EMBL/GenBank/DDBJ whole genome shotgun (WGS) entry which is preliminary data.</text>
</comment>
<reference evidence="6 7" key="1">
    <citation type="submission" date="2019-03" db="EMBL/GenBank/DDBJ databases">
        <title>Single cell metagenomics reveals metabolic interactions within the superorganism composed of flagellate Streblomastix strix and complex community of Bacteroidetes bacteria on its surface.</title>
        <authorList>
            <person name="Treitli S.C."/>
            <person name="Kolisko M."/>
            <person name="Husnik F."/>
            <person name="Keeling P."/>
            <person name="Hampl V."/>
        </authorList>
    </citation>
    <scope>NUCLEOTIDE SEQUENCE [LARGE SCALE GENOMIC DNA]</scope>
    <source>
        <strain evidence="6">St1</strain>
    </source>
</reference>
<evidence type="ECO:0000259" key="5">
    <source>
        <dbReference type="Pfam" id="PF14508"/>
    </source>
</evidence>
<dbReference type="AlphaFoldDB" id="A0A5M8NYY0"/>
<dbReference type="Proteomes" id="UP000324575">
    <property type="component" value="Unassembled WGS sequence"/>
</dbReference>
<sequence length="112" mass="12104">MIQKKLLLILCAATACVASAQELKSPDGNLSMSFALQDGGTPAYTLAGKGKEIIKPSKLGVELKSEAPYRKFDDFSPEGDKTENSDAKASLCNRVEITGIQNTPYDETWHPV</sequence>
<comment type="cofactor">
    <cofactor evidence="1">
        <name>Ca(2+)</name>
        <dbReference type="ChEBI" id="CHEBI:29108"/>
    </cofactor>
</comment>
<dbReference type="Gene3D" id="2.70.98.10">
    <property type="match status" value="1"/>
</dbReference>
<gene>
    <name evidence="6" type="ORF">EZS26_002549</name>
</gene>
<dbReference type="GO" id="GO:0030246">
    <property type="term" value="F:carbohydrate binding"/>
    <property type="evidence" value="ECO:0007669"/>
    <property type="project" value="InterPro"/>
</dbReference>
<feature type="domain" description="Glycosyl-hydrolase 97 N-terminal" evidence="5">
    <location>
        <begin position="23"/>
        <end position="111"/>
    </location>
</feature>
<evidence type="ECO:0000256" key="4">
    <source>
        <dbReference type="SAM" id="SignalP"/>
    </source>
</evidence>
<name>A0A5M8NYY0_9BACT</name>
<evidence type="ECO:0000256" key="1">
    <source>
        <dbReference type="ARBA" id="ARBA00001913"/>
    </source>
</evidence>
<keyword evidence="3" id="KW-0106">Calcium</keyword>
<accession>A0A5M8NYY0</accession>
<dbReference type="InterPro" id="IPR052720">
    <property type="entry name" value="Glycosyl_hydrolase_97"/>
</dbReference>